<evidence type="ECO:0000259" key="2">
    <source>
        <dbReference type="Pfam" id="PF01833"/>
    </source>
</evidence>
<keyword evidence="5" id="KW-1185">Reference proteome</keyword>
<dbReference type="OrthoDB" id="1113849at2"/>
<dbReference type="InterPro" id="IPR038007">
    <property type="entry name" value="RBP-Jkappa_IPT"/>
</dbReference>
<dbReference type="InterPro" id="IPR013783">
    <property type="entry name" value="Ig-like_fold"/>
</dbReference>
<dbReference type="RefSeq" id="WP_096428715.1">
    <property type="nucleotide sequence ID" value="NZ_AP018042.1"/>
</dbReference>
<dbReference type="EMBL" id="AP018042">
    <property type="protein sequence ID" value="BAX79832.1"/>
    <property type="molecule type" value="Genomic_DNA"/>
</dbReference>
<dbReference type="Proteomes" id="UP000218267">
    <property type="component" value="Chromosome"/>
</dbReference>
<dbReference type="Pfam" id="PF20144">
    <property type="entry name" value="TIG_SUH"/>
    <property type="match status" value="1"/>
</dbReference>
<dbReference type="SUPFAM" id="SSF81296">
    <property type="entry name" value="E set domains"/>
    <property type="match status" value="2"/>
</dbReference>
<dbReference type="InterPro" id="IPR015915">
    <property type="entry name" value="Kelch-typ_b-propeller"/>
</dbReference>
<evidence type="ECO:0000313" key="5">
    <source>
        <dbReference type="Proteomes" id="UP000218267"/>
    </source>
</evidence>
<gene>
    <name evidence="4" type="ORF">ALGA_1453</name>
</gene>
<feature type="domain" description="IPT/TIG" evidence="2">
    <location>
        <begin position="141"/>
        <end position="218"/>
    </location>
</feature>
<reference evidence="5" key="2">
    <citation type="journal article" date="2020" name="Antonie Van Leeuwenhoek">
        <title>Labilibaculum antarcticum sp. nov., a novel facultative anaerobic, psychrotorelant bacterium isolated from marine sediment of Antarctica.</title>
        <authorList>
            <person name="Watanabe M."/>
            <person name="Kojima H."/>
            <person name="Fukui M."/>
        </authorList>
    </citation>
    <scope>NUCLEOTIDE SEQUENCE [LARGE SCALE GENOMIC DNA]</scope>
    <source>
        <strain evidence="5">SPP2</strain>
    </source>
</reference>
<dbReference type="PROSITE" id="PS51257">
    <property type="entry name" value="PROKAR_LIPOPROTEIN"/>
    <property type="match status" value="1"/>
</dbReference>
<feature type="domain" description="RBP-Jkappa IPT" evidence="3">
    <location>
        <begin position="391"/>
        <end position="450"/>
    </location>
</feature>
<dbReference type="GO" id="GO:0006355">
    <property type="term" value="P:regulation of DNA-templated transcription"/>
    <property type="evidence" value="ECO:0007669"/>
    <property type="project" value="InterPro"/>
</dbReference>
<evidence type="ECO:0000259" key="3">
    <source>
        <dbReference type="Pfam" id="PF20144"/>
    </source>
</evidence>
<dbReference type="AlphaFoldDB" id="A0A1Y1CII4"/>
<feature type="signal peptide" evidence="1">
    <location>
        <begin position="1"/>
        <end position="19"/>
    </location>
</feature>
<evidence type="ECO:0000313" key="4">
    <source>
        <dbReference type="EMBL" id="BAX79832.1"/>
    </source>
</evidence>
<dbReference type="Gene3D" id="2.120.10.80">
    <property type="entry name" value="Kelch-type beta propeller"/>
    <property type="match status" value="1"/>
</dbReference>
<dbReference type="Gene3D" id="2.60.40.10">
    <property type="entry name" value="Immunoglobulins"/>
    <property type="match status" value="3"/>
</dbReference>
<dbReference type="InterPro" id="IPR014756">
    <property type="entry name" value="Ig_E-set"/>
</dbReference>
<feature type="chain" id="PRO_5012237239" evidence="1">
    <location>
        <begin position="20"/>
        <end position="839"/>
    </location>
</feature>
<protein>
    <submittedName>
        <fullName evidence="4">Uncharacterized protein</fullName>
    </submittedName>
</protein>
<keyword evidence="1" id="KW-0732">Signal</keyword>
<dbReference type="Pfam" id="PF01833">
    <property type="entry name" value="TIG"/>
    <property type="match status" value="1"/>
</dbReference>
<evidence type="ECO:0000256" key="1">
    <source>
        <dbReference type="SAM" id="SignalP"/>
    </source>
</evidence>
<dbReference type="SUPFAM" id="SSF117281">
    <property type="entry name" value="Kelch motif"/>
    <property type="match status" value="1"/>
</dbReference>
<dbReference type="GO" id="GO:0003677">
    <property type="term" value="F:DNA binding"/>
    <property type="evidence" value="ECO:0007669"/>
    <property type="project" value="InterPro"/>
</dbReference>
<accession>A0A1Y1CII4</accession>
<dbReference type="KEGG" id="mbas:ALGA_1453"/>
<sequence length="839" mass="94497">MKKYILISLSILISLFACDKDEADRPYARIRTLGVQNINANGVAISAEIYDASKLNIEDHGFVYNIKSSSLPENSDENTHFESYFEKESLGSKNGDGIFETTLTRNLIKDTTYTAKAYVFSNGITTYGESIEFESMGGSHPVIKSFYPDTVGYGETVTITGDNFSFQSHFNNVNFNEVKATIISNNDSILKVIFPIGLSKRRCPINITVGDKTTYSSDSITIAAPLIDSISRIEILSGDFISVHGKFFTGITEVLVGNRVAQEFSWRSNSVDSIISFRIPGYIPAGKIPISFKFLNDSITYPNTFISILPTIDSFTPKKLWLDSIVTVRGTHLKKINYLGLISGNHPITLTDTLATLKINEVPTSRKVRGYYNGNQIESADSIIWKQPSGTSFSVDNAKNNEMVYLYGDHFVYGLDVYFGETKATTYYISKNKLQVYIPEIPSGTYNPSFKYKYSSKVIDPTIKSEASISIPQIKILDVQPRIIKRGDAITVTVENANLNGIVSLSVGNSGCSITKGSSNVITGRISYERKIKPNPLVSVSIGGQKVQFDQPLQLIEPWDIIPSSDLTLDNGLHASHPNGEIIITKGDNTSQKYIQQHSGNNNWKVIAPITIDSWTYNMLQYNNTLYFPTYNSNHGYHLKSFSLSTKTESVTDTISIGVPEFSFIISNKLYVGNTKKMECYNLNTKLWESKTKLPTTQYNVKSPIVFTIGSKAYLAFHTYMQGNSSYTEHNEFWVYDSLNNSWSQLAEIPAKIYEESTVSYYNDKFYLFARGYQDDRTFWEYSPNENIWRKLFPPTGGHSNFISFVENNELYFGARTYFGDDKYILDLNKIHYSDIENY</sequence>
<dbReference type="InterPro" id="IPR002909">
    <property type="entry name" value="IPT_dom"/>
</dbReference>
<reference evidence="4 5" key="1">
    <citation type="journal article" date="2018" name="Mar. Genomics">
        <title>Complete genome sequence of Marinifilaceae bacterium strain SPP2, isolated from the Antarctic marine sediment.</title>
        <authorList>
            <person name="Watanabe M."/>
            <person name="Kojima H."/>
            <person name="Fukui M."/>
        </authorList>
    </citation>
    <scope>NUCLEOTIDE SEQUENCE [LARGE SCALE GENOMIC DNA]</scope>
    <source>
        <strain evidence="4 5">SPP2</strain>
    </source>
</reference>
<name>A0A1Y1CII4_9BACT</name>
<proteinExistence type="predicted"/>
<organism evidence="4 5">
    <name type="scientific">Labilibaculum antarcticum</name>
    <dbReference type="NCBI Taxonomy" id="1717717"/>
    <lineage>
        <taxon>Bacteria</taxon>
        <taxon>Pseudomonadati</taxon>
        <taxon>Bacteroidota</taxon>
        <taxon>Bacteroidia</taxon>
        <taxon>Marinilabiliales</taxon>
        <taxon>Marinifilaceae</taxon>
        <taxon>Labilibaculum</taxon>
    </lineage>
</organism>